<feature type="compositionally biased region" description="Polar residues" evidence="2">
    <location>
        <begin position="539"/>
        <end position="548"/>
    </location>
</feature>
<dbReference type="SMART" id="SM00698">
    <property type="entry name" value="MORN"/>
    <property type="match status" value="7"/>
</dbReference>
<keyword evidence="1" id="KW-0677">Repeat</keyword>
<feature type="region of interest" description="Disordered" evidence="2">
    <location>
        <begin position="1"/>
        <end position="33"/>
    </location>
</feature>
<keyword evidence="3" id="KW-1185">Reference proteome</keyword>
<dbReference type="Gene3D" id="2.20.110.10">
    <property type="entry name" value="Histone H3 K4-specific methyltransferase SET7/9 N-terminal domain"/>
    <property type="match status" value="3"/>
</dbReference>
<feature type="compositionally biased region" description="Basic and acidic residues" evidence="2">
    <location>
        <begin position="17"/>
        <end position="33"/>
    </location>
</feature>
<evidence type="ECO:0000313" key="3">
    <source>
        <dbReference type="Proteomes" id="UP000504623"/>
    </source>
</evidence>
<dbReference type="AlphaFoldDB" id="A0A9B0U3A8"/>
<name>A0A9B0U3A8_CHRAS</name>
<evidence type="ECO:0000313" key="4">
    <source>
        <dbReference type="RefSeq" id="XP_006871840.1"/>
    </source>
</evidence>
<evidence type="ECO:0000256" key="1">
    <source>
        <dbReference type="ARBA" id="ARBA00022737"/>
    </source>
</evidence>
<dbReference type="CTD" id="79906"/>
<organism evidence="3 4">
    <name type="scientific">Chrysochloris asiatica</name>
    <name type="common">Cape golden mole</name>
    <dbReference type="NCBI Taxonomy" id="185453"/>
    <lineage>
        <taxon>Eukaryota</taxon>
        <taxon>Metazoa</taxon>
        <taxon>Chordata</taxon>
        <taxon>Craniata</taxon>
        <taxon>Vertebrata</taxon>
        <taxon>Euteleostomi</taxon>
        <taxon>Mammalia</taxon>
        <taxon>Eutheria</taxon>
        <taxon>Afrotheria</taxon>
        <taxon>Chrysochloridae</taxon>
        <taxon>Chrysochlorinae</taxon>
        <taxon>Chrysochloris</taxon>
    </lineage>
</organism>
<dbReference type="PANTHER" id="PTHR23084">
    <property type="entry name" value="PHOSPHATIDYLINOSITOL-4-PHOSPHATE 5-KINASE RELATED"/>
    <property type="match status" value="1"/>
</dbReference>
<dbReference type="GeneID" id="102825916"/>
<dbReference type="PANTHER" id="PTHR23084:SF263">
    <property type="entry name" value="MORN REPEAT-CONTAINING PROTEIN 1"/>
    <property type="match status" value="1"/>
</dbReference>
<dbReference type="Proteomes" id="UP000504623">
    <property type="component" value="Unplaced"/>
</dbReference>
<protein>
    <submittedName>
        <fullName evidence="4">MORN repeat-containing protein 1</fullName>
    </submittedName>
</protein>
<evidence type="ECO:0000256" key="2">
    <source>
        <dbReference type="SAM" id="MobiDB-lite"/>
    </source>
</evidence>
<dbReference type="Pfam" id="PF02493">
    <property type="entry name" value="MORN"/>
    <property type="match status" value="8"/>
</dbReference>
<dbReference type="OrthoDB" id="423343at2759"/>
<feature type="region of interest" description="Disordered" evidence="2">
    <location>
        <begin position="496"/>
        <end position="548"/>
    </location>
</feature>
<dbReference type="RefSeq" id="XP_006871840.1">
    <property type="nucleotide sequence ID" value="XM_006871778.1"/>
</dbReference>
<sequence>MAAAGPGSPTSALRLQKALERPPRDDSSGDSQRRLSVSMLGCPHVLTLCLSPYSGYGVYVYANSFFRYEGEWKEGKKHGHGKLLFKDGSYYEGDFVDGEITGKGRRHWALSGNTYSGQFVLGEPHGQGVMQYGAGGRYEGAFSHGTREGHGLLVDQEGQVYQGSFHNHKRHGHGQMLFRNGDQYEGDWVLDQRQGHGVLSCTDGSTYEGQWYSDVFSGQGRVAHCSGVVYDGMWINGHPVAQATKIMIEGPEVVDLVQGAMLMLNVQLHQEDGKLAKGERGRILRISAGVRYVQLPIYSDISFFKVDAGDKETPILTPFGFECISYPLWSPKSMSEGLESRAMAESARTDSPHPTAEVEPATMPAWGTLQGQGEDPCILPGGGQDLLGSQFCRRVEQGCTVFTDILLAPPPPQYQPVLFQDSEQPQEGHLADLAPGPGCRWESSVEGLGASALLILCEVQRVHNRAPSPWESESSVGVGWDSAPYRTQPPCLPNQLCGHPQQKRALQGAEVGQDDPSRSSAKGLTGRGMGAPCQPPAQAPSTMTASAGTDSAQYVPASAPGPTFASRQECLVVHSALRRPREYVIMIHDVTTPPFLGRPLPTAFKHLRVLAKGTSPQPHLPGGVLEASN</sequence>
<dbReference type="SUPFAM" id="SSF82185">
    <property type="entry name" value="Histone H3 K4-specific methyltransferase SET7/9 N-terminal domain"/>
    <property type="match status" value="2"/>
</dbReference>
<accession>A0A9B0U3A8</accession>
<reference evidence="4" key="1">
    <citation type="submission" date="2025-08" db="UniProtKB">
        <authorList>
            <consortium name="RefSeq"/>
        </authorList>
    </citation>
    <scope>IDENTIFICATION</scope>
    <source>
        <tissue evidence="4">Spleen</tissue>
    </source>
</reference>
<gene>
    <name evidence="4" type="primary">MORN1</name>
</gene>
<proteinExistence type="predicted"/>
<dbReference type="InterPro" id="IPR003409">
    <property type="entry name" value="MORN"/>
</dbReference>